<evidence type="ECO:0000256" key="5">
    <source>
        <dbReference type="ARBA" id="ARBA00022682"/>
    </source>
</evidence>
<dbReference type="Pfam" id="PF10604">
    <property type="entry name" value="Polyketide_cyc2"/>
    <property type="match status" value="1"/>
</dbReference>
<dbReference type="GO" id="GO:0009738">
    <property type="term" value="P:abscisic acid-activated signaling pathway"/>
    <property type="evidence" value="ECO:0007669"/>
    <property type="project" value="UniProtKB-KW"/>
</dbReference>
<dbReference type="AlphaFoldDB" id="A0A8T2USM4"/>
<comment type="subcellular location">
    <subcellularLocation>
        <location evidence="2">Cytoplasm</location>
    </subcellularLocation>
    <subcellularLocation>
        <location evidence="1">Nucleus</location>
    </subcellularLocation>
</comment>
<evidence type="ECO:0000313" key="9">
    <source>
        <dbReference type="EMBL" id="KAH7436595.1"/>
    </source>
</evidence>
<comment type="caution">
    <text evidence="9">The sequence shown here is derived from an EMBL/GenBank/DDBJ whole genome shotgun (WGS) entry which is preliminary data.</text>
</comment>
<dbReference type="GO" id="GO:0010427">
    <property type="term" value="F:abscisic acid binding"/>
    <property type="evidence" value="ECO:0007669"/>
    <property type="project" value="TreeGrafter"/>
</dbReference>
<reference evidence="9" key="1">
    <citation type="submission" date="2021-08" db="EMBL/GenBank/DDBJ databases">
        <title>WGS assembly of Ceratopteris richardii.</title>
        <authorList>
            <person name="Marchant D.B."/>
            <person name="Chen G."/>
            <person name="Jenkins J."/>
            <person name="Shu S."/>
            <person name="Leebens-Mack J."/>
            <person name="Grimwood J."/>
            <person name="Schmutz J."/>
            <person name="Soltis P."/>
            <person name="Soltis D."/>
            <person name="Chen Z.-H."/>
        </authorList>
    </citation>
    <scope>NUCLEOTIDE SEQUENCE</scope>
    <source>
        <strain evidence="9">Whitten #5841</strain>
        <tissue evidence="9">Leaf</tissue>
    </source>
</reference>
<dbReference type="GO" id="GO:0005634">
    <property type="term" value="C:nucleus"/>
    <property type="evidence" value="ECO:0007669"/>
    <property type="project" value="UniProtKB-SubCell"/>
</dbReference>
<dbReference type="CDD" id="cd07821">
    <property type="entry name" value="PYR_PYL_RCAR_like"/>
    <property type="match status" value="1"/>
</dbReference>
<proteinExistence type="inferred from homology"/>
<organism evidence="9 10">
    <name type="scientific">Ceratopteris richardii</name>
    <name type="common">Triangle waterfern</name>
    <dbReference type="NCBI Taxonomy" id="49495"/>
    <lineage>
        <taxon>Eukaryota</taxon>
        <taxon>Viridiplantae</taxon>
        <taxon>Streptophyta</taxon>
        <taxon>Embryophyta</taxon>
        <taxon>Tracheophyta</taxon>
        <taxon>Polypodiopsida</taxon>
        <taxon>Polypodiidae</taxon>
        <taxon>Polypodiales</taxon>
        <taxon>Pteridineae</taxon>
        <taxon>Pteridaceae</taxon>
        <taxon>Parkerioideae</taxon>
        <taxon>Ceratopteris</taxon>
    </lineage>
</organism>
<dbReference type="InterPro" id="IPR019587">
    <property type="entry name" value="Polyketide_cyclase/dehydratase"/>
</dbReference>
<dbReference type="OMA" id="FIRSCEM"/>
<accession>A0A8T2USM4</accession>
<gene>
    <name evidence="9" type="ORF">KP509_05G027100</name>
</gene>
<keyword evidence="6" id="KW-0675">Receptor</keyword>
<evidence type="ECO:0000256" key="7">
    <source>
        <dbReference type="ARBA" id="ARBA00023242"/>
    </source>
</evidence>
<dbReference type="PANTHER" id="PTHR31213:SF138">
    <property type="entry name" value="ABSCISIC ACID RECEPTOR PYL6"/>
    <property type="match status" value="1"/>
</dbReference>
<evidence type="ECO:0000256" key="2">
    <source>
        <dbReference type="ARBA" id="ARBA00004496"/>
    </source>
</evidence>
<dbReference type="EMBL" id="CM035410">
    <property type="protein sequence ID" value="KAH7436595.1"/>
    <property type="molecule type" value="Genomic_DNA"/>
</dbReference>
<keyword evidence="5" id="KW-0938">Abscisic acid signaling pathway</keyword>
<evidence type="ECO:0000313" key="10">
    <source>
        <dbReference type="Proteomes" id="UP000825935"/>
    </source>
</evidence>
<evidence type="ECO:0000256" key="1">
    <source>
        <dbReference type="ARBA" id="ARBA00004123"/>
    </source>
</evidence>
<keyword evidence="7" id="KW-0539">Nucleus</keyword>
<name>A0A8T2USM4_CERRI</name>
<keyword evidence="8" id="KW-0650">Protein phosphatase inhibitor</keyword>
<dbReference type="GO" id="GO:0005737">
    <property type="term" value="C:cytoplasm"/>
    <property type="evidence" value="ECO:0007669"/>
    <property type="project" value="UniProtKB-SubCell"/>
</dbReference>
<dbReference type="OrthoDB" id="4436220at2759"/>
<evidence type="ECO:0000256" key="6">
    <source>
        <dbReference type="ARBA" id="ARBA00023170"/>
    </source>
</evidence>
<dbReference type="GO" id="GO:0038023">
    <property type="term" value="F:signaling receptor activity"/>
    <property type="evidence" value="ECO:0007669"/>
    <property type="project" value="TreeGrafter"/>
</dbReference>
<comment type="similarity">
    <text evidence="3">Belongs to the PYR/PYL/RCAR abscisic acid intracellular receptor family.</text>
</comment>
<dbReference type="Proteomes" id="UP000825935">
    <property type="component" value="Chromosome 5"/>
</dbReference>
<dbReference type="InterPro" id="IPR023393">
    <property type="entry name" value="START-like_dom_sf"/>
</dbReference>
<keyword evidence="10" id="KW-1185">Reference proteome</keyword>
<dbReference type="InterPro" id="IPR050279">
    <property type="entry name" value="Plant_def-hormone_signal"/>
</dbReference>
<keyword evidence="4" id="KW-0963">Cytoplasm</keyword>
<evidence type="ECO:0000256" key="4">
    <source>
        <dbReference type="ARBA" id="ARBA00022490"/>
    </source>
</evidence>
<dbReference type="GO" id="GO:0004864">
    <property type="term" value="F:protein phosphatase inhibitor activity"/>
    <property type="evidence" value="ECO:0007669"/>
    <property type="project" value="UniProtKB-KW"/>
</dbReference>
<evidence type="ECO:0000256" key="3">
    <source>
        <dbReference type="ARBA" id="ARBA00008594"/>
    </source>
</evidence>
<sequence>MRPSLQPTLCDYHIHDVRESQCSSIVVQRIDAPLALVWSLVRRFDNPQSYKHFIRSCEMQAGDGSNVGSIRKVDVVSGLPASSSRERLDEQKHMYSASA</sequence>
<dbReference type="Gene3D" id="3.30.530.20">
    <property type="match status" value="1"/>
</dbReference>
<dbReference type="PANTHER" id="PTHR31213">
    <property type="entry name" value="OS08G0374000 PROTEIN-RELATED"/>
    <property type="match status" value="1"/>
</dbReference>
<dbReference type="SUPFAM" id="SSF55961">
    <property type="entry name" value="Bet v1-like"/>
    <property type="match status" value="1"/>
</dbReference>
<evidence type="ECO:0000256" key="8">
    <source>
        <dbReference type="ARBA" id="ARBA00023272"/>
    </source>
</evidence>
<protein>
    <submittedName>
        <fullName evidence="9">Uncharacterized protein</fullName>
    </submittedName>
</protein>